<evidence type="ECO:0000313" key="2">
    <source>
        <dbReference type="Proteomes" id="UP000019804"/>
    </source>
</evidence>
<sequence length="53" mass="6142">NLNPQDSYIGSALDLSFRLKKFLLTCFFLRELTKGNSIIYKALLKHGYSSFRL</sequence>
<protein>
    <submittedName>
        <fullName evidence="1">Uncharacterized protein</fullName>
    </submittedName>
</protein>
<dbReference type="GeneID" id="63702451"/>
<dbReference type="HOGENOM" id="CLU_3074102_0_0_1"/>
<reference evidence="2" key="1">
    <citation type="journal article" date="2014" name="Nat. Commun.">
        <title>Genomic adaptations of the halophilic Dead Sea filamentous fungus Eurotium rubrum.</title>
        <authorList>
            <person name="Kis-Papo T."/>
            <person name="Weig A.R."/>
            <person name="Riley R."/>
            <person name="Persoh D."/>
            <person name="Salamov A."/>
            <person name="Sun H."/>
            <person name="Lipzen A."/>
            <person name="Wasser S.P."/>
            <person name="Rambold G."/>
            <person name="Grigoriev I.V."/>
            <person name="Nevo E."/>
        </authorList>
    </citation>
    <scope>NUCLEOTIDE SEQUENCE [LARGE SCALE GENOMIC DNA]</scope>
    <source>
        <strain evidence="2">CBS 135680</strain>
    </source>
</reference>
<dbReference type="STRING" id="1388766.A0A017RYN9"/>
<organism evidence="1 2">
    <name type="scientific">Aspergillus ruber (strain CBS 135680)</name>
    <dbReference type="NCBI Taxonomy" id="1388766"/>
    <lineage>
        <taxon>Eukaryota</taxon>
        <taxon>Fungi</taxon>
        <taxon>Dikarya</taxon>
        <taxon>Ascomycota</taxon>
        <taxon>Pezizomycotina</taxon>
        <taxon>Eurotiomycetes</taxon>
        <taxon>Eurotiomycetidae</taxon>
        <taxon>Eurotiales</taxon>
        <taxon>Aspergillaceae</taxon>
        <taxon>Aspergillus</taxon>
        <taxon>Aspergillus subgen. Aspergillus</taxon>
    </lineage>
</organism>
<keyword evidence="2" id="KW-1185">Reference proteome</keyword>
<gene>
    <name evidence="1" type="ORF">EURHEDRAFT_536258</name>
</gene>
<dbReference type="AlphaFoldDB" id="A0A017RYN9"/>
<dbReference type="Proteomes" id="UP000019804">
    <property type="component" value="Unassembled WGS sequence"/>
</dbReference>
<accession>A0A017RYN9</accession>
<name>A0A017RYN9_ASPRC</name>
<evidence type="ECO:0000313" key="1">
    <source>
        <dbReference type="EMBL" id="EYE89898.1"/>
    </source>
</evidence>
<proteinExistence type="predicted"/>
<dbReference type="RefSeq" id="XP_040633588.1">
    <property type="nucleotide sequence ID" value="XM_040787327.1"/>
</dbReference>
<dbReference type="EMBL" id="KK088513">
    <property type="protein sequence ID" value="EYE89898.1"/>
    <property type="molecule type" value="Genomic_DNA"/>
</dbReference>
<feature type="non-terminal residue" evidence="1">
    <location>
        <position position="1"/>
    </location>
</feature>